<comment type="caution">
    <text evidence="1">The sequence shown here is derived from an EMBL/GenBank/DDBJ whole genome shotgun (WGS) entry which is preliminary data.</text>
</comment>
<dbReference type="EMBL" id="JAAAIL010002894">
    <property type="protein sequence ID" value="KAG0253787.1"/>
    <property type="molecule type" value="Genomic_DNA"/>
</dbReference>
<gene>
    <name evidence="1" type="ORF">BGZ95_006210</name>
</gene>
<dbReference type="AlphaFoldDB" id="A0AAD4H0W9"/>
<name>A0AAD4H0W9_9FUNG</name>
<evidence type="ECO:0000313" key="2">
    <source>
        <dbReference type="Proteomes" id="UP001194580"/>
    </source>
</evidence>
<protein>
    <submittedName>
        <fullName evidence="1">Uncharacterized protein</fullName>
    </submittedName>
</protein>
<proteinExistence type="predicted"/>
<evidence type="ECO:0000313" key="1">
    <source>
        <dbReference type="EMBL" id="KAG0253787.1"/>
    </source>
</evidence>
<dbReference type="Proteomes" id="UP001194580">
    <property type="component" value="Unassembled WGS sequence"/>
</dbReference>
<reference evidence="1" key="1">
    <citation type="journal article" date="2020" name="Fungal Divers.">
        <title>Resolving the Mortierellaceae phylogeny through synthesis of multi-gene phylogenetics and phylogenomics.</title>
        <authorList>
            <person name="Vandepol N."/>
            <person name="Liber J."/>
            <person name="Desiro A."/>
            <person name="Na H."/>
            <person name="Kennedy M."/>
            <person name="Barry K."/>
            <person name="Grigoriev I.V."/>
            <person name="Miller A.N."/>
            <person name="O'Donnell K."/>
            <person name="Stajich J.E."/>
            <person name="Bonito G."/>
        </authorList>
    </citation>
    <scope>NUCLEOTIDE SEQUENCE</scope>
    <source>
        <strain evidence="1">NRRL 28262</strain>
    </source>
</reference>
<organism evidence="1 2">
    <name type="scientific">Linnemannia exigua</name>
    <dbReference type="NCBI Taxonomy" id="604196"/>
    <lineage>
        <taxon>Eukaryota</taxon>
        <taxon>Fungi</taxon>
        <taxon>Fungi incertae sedis</taxon>
        <taxon>Mucoromycota</taxon>
        <taxon>Mortierellomycotina</taxon>
        <taxon>Mortierellomycetes</taxon>
        <taxon>Mortierellales</taxon>
        <taxon>Mortierellaceae</taxon>
        <taxon>Linnemannia</taxon>
    </lineage>
</organism>
<sequence length="120" mass="13310">MLYCGSKMLEHLWGKNHKPILAMAFAYFSFPTATEEGKVGNPLAPMGTKSMANVISDYLPTKYCFASATFKAVGVADSIKILNVEENIAAQFPNNFLTQHLILNHDKKWSTSTRRSARAP</sequence>
<keyword evidence="2" id="KW-1185">Reference proteome</keyword>
<accession>A0AAD4H0W9</accession>